<keyword evidence="8" id="KW-1185">Reference proteome</keyword>
<evidence type="ECO:0000313" key="8">
    <source>
        <dbReference type="Proteomes" id="UP000653565"/>
    </source>
</evidence>
<dbReference type="AlphaFoldDB" id="A0A8H4HGE4"/>
<dbReference type="Proteomes" id="UP000653565">
    <property type="component" value="Unassembled WGS sequence"/>
</dbReference>
<gene>
    <name evidence="7" type="ORF">CNMCM6805_002101</name>
</gene>
<protein>
    <recommendedName>
        <fullName evidence="6">Extradiol ring-cleavage dioxygenase class III enzyme subunit B domain-containing protein</fullName>
    </recommendedName>
</protein>
<keyword evidence="4" id="KW-0862">Zinc</keyword>
<dbReference type="Pfam" id="PF02900">
    <property type="entry name" value="LigB"/>
    <property type="match status" value="1"/>
</dbReference>
<dbReference type="PIRSF" id="PIRSF006157">
    <property type="entry name" value="Doxgns_DODA"/>
    <property type="match status" value="1"/>
</dbReference>
<comment type="caution">
    <text evidence="7">The sequence shown here is derived from an EMBL/GenBank/DDBJ whole genome shotgun (WGS) entry which is preliminary data.</text>
</comment>
<dbReference type="CDD" id="cd07363">
    <property type="entry name" value="45_DOPA_Dioxygenase"/>
    <property type="match status" value="1"/>
</dbReference>
<dbReference type="Gene3D" id="3.40.830.10">
    <property type="entry name" value="LigB-like"/>
    <property type="match status" value="1"/>
</dbReference>
<evidence type="ECO:0000256" key="4">
    <source>
        <dbReference type="ARBA" id="ARBA00022833"/>
    </source>
</evidence>
<evidence type="ECO:0000256" key="2">
    <source>
        <dbReference type="ARBA" id="ARBA00007581"/>
    </source>
</evidence>
<evidence type="ECO:0000256" key="3">
    <source>
        <dbReference type="ARBA" id="ARBA00022723"/>
    </source>
</evidence>
<comment type="similarity">
    <text evidence="2">Belongs to the DODA-type extradiol aromatic ring-opening dioxygenase family.</text>
</comment>
<dbReference type="PANTHER" id="PTHR30096">
    <property type="entry name" value="4,5-DOPA DIOXYGENASE EXTRADIOL-LIKE PROTEIN"/>
    <property type="match status" value="1"/>
</dbReference>
<keyword evidence="3" id="KW-0479">Metal-binding</keyword>
<feature type="domain" description="Extradiol ring-cleavage dioxygenase class III enzyme subunit B" evidence="6">
    <location>
        <begin position="4"/>
        <end position="251"/>
    </location>
</feature>
<comment type="cofactor">
    <cofactor evidence="1">
        <name>Zn(2+)</name>
        <dbReference type="ChEBI" id="CHEBI:29105"/>
    </cofactor>
</comment>
<organism evidence="7 8">
    <name type="scientific">Aspergillus fumigatiaffinis</name>
    <dbReference type="NCBI Taxonomy" id="340414"/>
    <lineage>
        <taxon>Eukaryota</taxon>
        <taxon>Fungi</taxon>
        <taxon>Dikarya</taxon>
        <taxon>Ascomycota</taxon>
        <taxon>Pezizomycotina</taxon>
        <taxon>Eurotiomycetes</taxon>
        <taxon>Eurotiomycetidae</taxon>
        <taxon>Eurotiales</taxon>
        <taxon>Aspergillaceae</taxon>
        <taxon>Aspergillus</taxon>
        <taxon>Aspergillus subgen. Fumigati</taxon>
    </lineage>
</organism>
<evidence type="ECO:0000313" key="7">
    <source>
        <dbReference type="EMBL" id="KAF4242993.1"/>
    </source>
</evidence>
<proteinExistence type="inferred from homology"/>
<dbReference type="InterPro" id="IPR014436">
    <property type="entry name" value="Extradiol_dOase_DODA"/>
</dbReference>
<dbReference type="GO" id="GO:0008270">
    <property type="term" value="F:zinc ion binding"/>
    <property type="evidence" value="ECO:0007669"/>
    <property type="project" value="InterPro"/>
</dbReference>
<evidence type="ECO:0000256" key="1">
    <source>
        <dbReference type="ARBA" id="ARBA00001947"/>
    </source>
</evidence>
<dbReference type="PANTHER" id="PTHR30096:SF1">
    <property type="entry name" value="AROMATIC RING-OPENING DIOXYGENASE FAMILY PROTEIN (AFU_ORTHOLOGUE AFUA_7G00640)"/>
    <property type="match status" value="1"/>
</dbReference>
<sequence>MPVVFCSHGTPLMAQDESESSDWWRKFGQEAIESGDVKGVVYINSHWIEMDDKIRVGTRTNPDIFLPLVRKEKYENYPINIDQGLAQRVIDLLKSAGLPDVEGDPTAHWEDAPTTPSLWMFPQGSLPSTTVSLNGRYDPVFHVRMGRALRPLREQGILIIGSGATVHNIFRANWIPAVLSMDHFQIGTTPAKWAADFDQSIYDLVEGTTGSRLAGALVRLTESPYYVDCHPSNDHYFPLLVLAGTLYEDEEVYGRRKARIFELKNLVNSQYMWGEFPSKKR</sequence>
<reference evidence="7" key="1">
    <citation type="journal article" date="2020" name="bioRxiv">
        <title>Genomic and phenotypic heterogeneity of clinical isolates of the human pathogens Aspergillus fumigatus, Aspergillus lentulus and Aspergillus fumigatiaffinis.</title>
        <authorList>
            <person name="dos Santos R.A.C."/>
            <person name="Steenwyk J.L."/>
            <person name="Rivero-Menendez O."/>
            <person name="Mead M.E."/>
            <person name="Silva L.P."/>
            <person name="Bastos R.W."/>
            <person name="Alastruey-Izquierdo A."/>
            <person name="Goldman G.H."/>
            <person name="Rokas A."/>
        </authorList>
    </citation>
    <scope>NUCLEOTIDE SEQUENCE</scope>
    <source>
        <strain evidence="7">CNM-CM6805</strain>
    </source>
</reference>
<reference evidence="7" key="2">
    <citation type="submission" date="2020-04" db="EMBL/GenBank/DDBJ databases">
        <authorList>
            <person name="Santos R.A.C."/>
            <person name="Steenwyk J.L."/>
            <person name="Rivero-Menendez O."/>
            <person name="Mead M.E."/>
            <person name="Silva L.P."/>
            <person name="Bastos R.W."/>
            <person name="Alastruey-Izquierdo A."/>
            <person name="Goldman G.H."/>
            <person name="Rokas A."/>
        </authorList>
    </citation>
    <scope>NUCLEOTIDE SEQUENCE</scope>
    <source>
        <strain evidence="7">CNM-CM6805</strain>
    </source>
</reference>
<dbReference type="EMBL" id="JAAAPX010000014">
    <property type="protein sequence ID" value="KAF4242993.1"/>
    <property type="molecule type" value="Genomic_DNA"/>
</dbReference>
<evidence type="ECO:0000259" key="6">
    <source>
        <dbReference type="Pfam" id="PF02900"/>
    </source>
</evidence>
<accession>A0A8H4HGE4</accession>
<evidence type="ECO:0000256" key="5">
    <source>
        <dbReference type="ARBA" id="ARBA00023002"/>
    </source>
</evidence>
<keyword evidence="5" id="KW-0560">Oxidoreductase</keyword>
<dbReference type="InterPro" id="IPR004183">
    <property type="entry name" value="Xdiol_dOase_suB"/>
</dbReference>
<dbReference type="GO" id="GO:0016702">
    <property type="term" value="F:oxidoreductase activity, acting on single donors with incorporation of molecular oxygen, incorporation of two atoms of oxygen"/>
    <property type="evidence" value="ECO:0007669"/>
    <property type="project" value="UniProtKB-ARBA"/>
</dbReference>
<dbReference type="GO" id="GO:0008198">
    <property type="term" value="F:ferrous iron binding"/>
    <property type="evidence" value="ECO:0007669"/>
    <property type="project" value="InterPro"/>
</dbReference>
<dbReference type="SUPFAM" id="SSF53213">
    <property type="entry name" value="LigB-like"/>
    <property type="match status" value="1"/>
</dbReference>
<name>A0A8H4HGE4_9EURO</name>